<accession>A0A699ILB7</accession>
<dbReference type="EMBL" id="BKCJ010305759">
    <property type="protein sequence ID" value="GEZ65350.1"/>
    <property type="molecule type" value="Genomic_DNA"/>
</dbReference>
<evidence type="ECO:0000256" key="2">
    <source>
        <dbReference type="SAM" id="SignalP"/>
    </source>
</evidence>
<comment type="caution">
    <text evidence="3">The sequence shown here is derived from an EMBL/GenBank/DDBJ whole genome shotgun (WGS) entry which is preliminary data.</text>
</comment>
<feature type="chain" id="PRO_5025536909" evidence="2">
    <location>
        <begin position="25"/>
        <end position="48"/>
    </location>
</feature>
<proteinExistence type="predicted"/>
<gene>
    <name evidence="3" type="ORF">Tci_537323</name>
</gene>
<organism evidence="3">
    <name type="scientific">Tanacetum cinerariifolium</name>
    <name type="common">Dalmatian daisy</name>
    <name type="synonym">Chrysanthemum cinerariifolium</name>
    <dbReference type="NCBI Taxonomy" id="118510"/>
    <lineage>
        <taxon>Eukaryota</taxon>
        <taxon>Viridiplantae</taxon>
        <taxon>Streptophyta</taxon>
        <taxon>Embryophyta</taxon>
        <taxon>Tracheophyta</taxon>
        <taxon>Spermatophyta</taxon>
        <taxon>Magnoliopsida</taxon>
        <taxon>eudicotyledons</taxon>
        <taxon>Gunneridae</taxon>
        <taxon>Pentapetalae</taxon>
        <taxon>asterids</taxon>
        <taxon>campanulids</taxon>
        <taxon>Asterales</taxon>
        <taxon>Asteraceae</taxon>
        <taxon>Asteroideae</taxon>
        <taxon>Anthemideae</taxon>
        <taxon>Anthemidinae</taxon>
        <taxon>Tanacetum</taxon>
    </lineage>
</organism>
<name>A0A699ILB7_TANCI</name>
<evidence type="ECO:0000256" key="1">
    <source>
        <dbReference type="SAM" id="MobiDB-lite"/>
    </source>
</evidence>
<sequence length="48" mass="5392">MKNIYSHILLLVTIVFLVPNLGETLHPHHFTYQGKGGHGEAKSQEHAK</sequence>
<feature type="region of interest" description="Disordered" evidence="1">
    <location>
        <begin position="29"/>
        <end position="48"/>
    </location>
</feature>
<feature type="compositionally biased region" description="Basic and acidic residues" evidence="1">
    <location>
        <begin position="37"/>
        <end position="48"/>
    </location>
</feature>
<evidence type="ECO:0000313" key="3">
    <source>
        <dbReference type="EMBL" id="GEZ65350.1"/>
    </source>
</evidence>
<reference evidence="3" key="1">
    <citation type="journal article" date="2019" name="Sci. Rep.">
        <title>Draft genome of Tanacetum cinerariifolium, the natural source of mosquito coil.</title>
        <authorList>
            <person name="Yamashiro T."/>
            <person name="Shiraishi A."/>
            <person name="Satake H."/>
            <person name="Nakayama K."/>
        </authorList>
    </citation>
    <scope>NUCLEOTIDE SEQUENCE</scope>
</reference>
<feature type="non-terminal residue" evidence="3">
    <location>
        <position position="48"/>
    </location>
</feature>
<protein>
    <submittedName>
        <fullName evidence="3">Protein epidermal patterning factor 2-like</fullName>
    </submittedName>
</protein>
<dbReference type="AlphaFoldDB" id="A0A699ILB7"/>
<feature type="signal peptide" evidence="2">
    <location>
        <begin position="1"/>
        <end position="24"/>
    </location>
</feature>
<keyword evidence="2" id="KW-0732">Signal</keyword>